<feature type="transmembrane region" description="Helical" evidence="1">
    <location>
        <begin position="103"/>
        <end position="121"/>
    </location>
</feature>
<dbReference type="EMBL" id="LKHV02000001">
    <property type="protein sequence ID" value="MCS5708421.1"/>
    <property type="molecule type" value="Genomic_DNA"/>
</dbReference>
<accession>A0A0Q9YTS4</accession>
<dbReference type="STRING" id="437022.CC99x_00222"/>
<gene>
    <name evidence="2" type="ORF">CC99x_00222</name>
    <name evidence="3" type="ORF">CC99x_005820</name>
</gene>
<reference evidence="3" key="3">
    <citation type="submission" date="2021-06" db="EMBL/GenBank/DDBJ databases">
        <title>Genomic Description and Analysis of Intracellular Bacteria, Candidatus Berkiella cookevillensis and Candidatus Berkiella aquae.</title>
        <authorList>
            <person name="Kidane D.T."/>
            <person name="Mehari Y.T."/>
            <person name="Rice F.C."/>
            <person name="Arivett B.A."/>
            <person name="Farone A.L."/>
            <person name="Berk S.G."/>
            <person name="Farone M.B."/>
        </authorList>
    </citation>
    <scope>NUCLEOTIDE SEQUENCE</scope>
    <source>
        <strain evidence="3">CC99</strain>
    </source>
</reference>
<dbReference type="PIRSF" id="PIRSF007580">
    <property type="entry name" value="UCP07580"/>
    <property type="match status" value="1"/>
</dbReference>
<dbReference type="Proteomes" id="UP000051494">
    <property type="component" value="Unassembled WGS sequence"/>
</dbReference>
<keyword evidence="1" id="KW-0472">Membrane</keyword>
<organism evidence="2">
    <name type="scientific">Candidatus Berkiella cookevillensis</name>
    <dbReference type="NCBI Taxonomy" id="437022"/>
    <lineage>
        <taxon>Bacteria</taxon>
        <taxon>Pseudomonadati</taxon>
        <taxon>Pseudomonadota</taxon>
        <taxon>Gammaproteobacteria</taxon>
        <taxon>Candidatus Berkiellales</taxon>
        <taxon>Candidatus Berkiellaceae</taxon>
        <taxon>Candidatus Berkiella</taxon>
    </lineage>
</organism>
<dbReference type="Pfam" id="PF10118">
    <property type="entry name" value="Metal_hydrol"/>
    <property type="match status" value="1"/>
</dbReference>
<dbReference type="AlphaFoldDB" id="A0A0Q9YTS4"/>
<reference evidence="3" key="2">
    <citation type="journal article" date="2016" name="Genome Announc.">
        <title>Draft Genome Sequences of Two Novel Amoeba-Resistant Intranuclear Bacteria, 'Candidatus Berkiella cookevillensis' and 'Candidatus Berkiella aquae'.</title>
        <authorList>
            <person name="Mehari Y.T."/>
            <person name="Arivett B.A."/>
            <person name="Farone A.L."/>
            <person name="Gunderson J.H."/>
            <person name="Farone M.B."/>
        </authorList>
    </citation>
    <scope>NUCLEOTIDE SEQUENCE</scope>
    <source>
        <strain evidence="3">CC99</strain>
    </source>
</reference>
<dbReference type="GO" id="GO:0016787">
    <property type="term" value="F:hydrolase activity"/>
    <property type="evidence" value="ECO:0007669"/>
    <property type="project" value="UniProtKB-KW"/>
</dbReference>
<keyword evidence="2" id="KW-0378">Hydrolase</keyword>
<keyword evidence="1" id="KW-1133">Transmembrane helix</keyword>
<proteinExistence type="predicted"/>
<dbReference type="PANTHER" id="PTHR39456:SF1">
    <property type="entry name" value="METAL-DEPENDENT HYDROLASE"/>
    <property type="match status" value="1"/>
</dbReference>
<feature type="transmembrane region" description="Helical" evidence="1">
    <location>
        <begin position="179"/>
        <end position="202"/>
    </location>
</feature>
<sequence length="275" mass="32663">MIKKITPRSIHFHYKDSYPKYWFDNDIVKTYHANVLAAYIPYTEKFIINCVKAYRTKIKDPQLQSDVKAFIQQESYHTREHFKFLNKIVLPHYPKLKVTRYKFFILLILTIVSGKKVRLAMTAAGEHFTSVISDLFLSSPELFEGIDPTLAEFWRWHFIEEIEHKAVTFDLLKEAKCGYFVRAYGFVLATLFYISGMLRPYLQMAYKDKLLLSPSFYFKSINYFWGNPGIMRKCFIPYIRFLKPNFHPWQVHNDHLIDKWLKASEIINKSPTAKS</sequence>
<dbReference type="RefSeq" id="WP_057622759.1">
    <property type="nucleotide sequence ID" value="NZ_LKHV02000001.1"/>
</dbReference>
<dbReference type="PANTHER" id="PTHR39456">
    <property type="entry name" value="METAL-DEPENDENT HYDROLASE"/>
    <property type="match status" value="1"/>
</dbReference>
<reference evidence="2" key="1">
    <citation type="submission" date="2015-09" db="EMBL/GenBank/DDBJ databases">
        <title>Draft Genome Sequences of Two Novel Amoeba-resistant Intranuclear Bacteria, Candidatus Berkiella cookevillensis and Candidatus Berkiella aquae.</title>
        <authorList>
            <person name="Mehari Y.T."/>
            <person name="Arivett B.A."/>
            <person name="Farone A.L."/>
            <person name="Gunderson J.H."/>
            <person name="Farone M.B."/>
        </authorList>
    </citation>
    <scope>NUCLEOTIDE SEQUENCE [LARGE SCALE GENOMIC DNA]</scope>
    <source>
        <strain evidence="2">CC99</strain>
    </source>
</reference>
<protein>
    <submittedName>
        <fullName evidence="2 3">Metal-dependent hydrolase</fullName>
    </submittedName>
</protein>
<name>A0A0Q9YTS4_9GAMM</name>
<dbReference type="EMBL" id="LKHV01000001">
    <property type="protein sequence ID" value="KRG20001.1"/>
    <property type="molecule type" value="Genomic_DNA"/>
</dbReference>
<evidence type="ECO:0000313" key="3">
    <source>
        <dbReference type="EMBL" id="MCS5708421.1"/>
    </source>
</evidence>
<comment type="caution">
    <text evidence="2">The sequence shown here is derived from an EMBL/GenBank/DDBJ whole genome shotgun (WGS) entry which is preliminary data.</text>
</comment>
<keyword evidence="4" id="KW-1185">Reference proteome</keyword>
<evidence type="ECO:0000256" key="1">
    <source>
        <dbReference type="SAM" id="Phobius"/>
    </source>
</evidence>
<evidence type="ECO:0000313" key="4">
    <source>
        <dbReference type="Proteomes" id="UP000051494"/>
    </source>
</evidence>
<keyword evidence="1" id="KW-0812">Transmembrane</keyword>
<dbReference type="InterPro" id="IPR016516">
    <property type="entry name" value="UCP07580"/>
</dbReference>
<evidence type="ECO:0000313" key="2">
    <source>
        <dbReference type="EMBL" id="KRG20001.1"/>
    </source>
</evidence>
<dbReference type="OrthoDB" id="4760165at2"/>